<comment type="caution">
    <text evidence="4">The sequence shown here is derived from an EMBL/GenBank/DDBJ whole genome shotgun (WGS) entry which is preliminary data.</text>
</comment>
<dbReference type="EMBL" id="SMCX01000003">
    <property type="protein sequence ID" value="TCW25754.1"/>
    <property type="molecule type" value="Genomic_DNA"/>
</dbReference>
<feature type="transmembrane region" description="Helical" evidence="2">
    <location>
        <begin position="70"/>
        <end position="91"/>
    </location>
</feature>
<evidence type="ECO:0000256" key="1">
    <source>
        <dbReference type="SAM" id="MobiDB-lite"/>
    </source>
</evidence>
<dbReference type="PANTHER" id="PTHR19372:SF7">
    <property type="entry name" value="SULFITE OXIDASE, MITOCHONDRIAL"/>
    <property type="match status" value="1"/>
</dbReference>
<dbReference type="Gene3D" id="3.90.420.10">
    <property type="entry name" value="Oxidoreductase, molybdopterin-binding domain"/>
    <property type="match status" value="1"/>
</dbReference>
<dbReference type="Proteomes" id="UP000295805">
    <property type="component" value="Unassembled WGS sequence"/>
</dbReference>
<proteinExistence type="predicted"/>
<feature type="region of interest" description="Disordered" evidence="1">
    <location>
        <begin position="514"/>
        <end position="537"/>
    </location>
</feature>
<dbReference type="SUPFAM" id="SSF81296">
    <property type="entry name" value="E set domains"/>
    <property type="match status" value="1"/>
</dbReference>
<dbReference type="SUPFAM" id="SSF56524">
    <property type="entry name" value="Oxidoreductase molybdopterin-binding domain"/>
    <property type="match status" value="1"/>
</dbReference>
<dbReference type="GO" id="GO:0043546">
    <property type="term" value="F:molybdopterin cofactor binding"/>
    <property type="evidence" value="ECO:0007669"/>
    <property type="project" value="TreeGrafter"/>
</dbReference>
<feature type="transmembrane region" description="Helical" evidence="2">
    <location>
        <begin position="193"/>
        <end position="214"/>
    </location>
</feature>
<dbReference type="InterPro" id="IPR036374">
    <property type="entry name" value="OxRdtase_Mopterin-bd_sf"/>
</dbReference>
<feature type="domain" description="Oxidoreductase molybdopterin-binding" evidence="3">
    <location>
        <begin position="275"/>
        <end position="420"/>
    </location>
</feature>
<dbReference type="Pfam" id="PF00174">
    <property type="entry name" value="Oxidored_molyb"/>
    <property type="match status" value="1"/>
</dbReference>
<dbReference type="GeneID" id="89531955"/>
<dbReference type="InterPro" id="IPR000572">
    <property type="entry name" value="OxRdtase_Mopterin-bd_dom"/>
</dbReference>
<reference evidence="4 5" key="1">
    <citation type="submission" date="2019-03" db="EMBL/GenBank/DDBJ databases">
        <title>Root nodule microbial communities of legume samples collected from USA, Mexico and Botswana.</title>
        <authorList>
            <person name="Hirsch A."/>
        </authorList>
    </citation>
    <scope>NUCLEOTIDE SEQUENCE [LARGE SCALE GENOMIC DNA]</scope>
    <source>
        <strain evidence="4 5">55</strain>
    </source>
</reference>
<dbReference type="Gene3D" id="2.60.40.650">
    <property type="match status" value="1"/>
</dbReference>
<dbReference type="GO" id="GO:0006790">
    <property type="term" value="P:sulfur compound metabolic process"/>
    <property type="evidence" value="ECO:0007669"/>
    <property type="project" value="TreeGrafter"/>
</dbReference>
<dbReference type="PANTHER" id="PTHR19372">
    <property type="entry name" value="SULFITE REDUCTASE"/>
    <property type="match status" value="1"/>
</dbReference>
<keyword evidence="2" id="KW-0472">Membrane</keyword>
<organism evidence="4 5">
    <name type="scientific">Dietzia cinnamea</name>
    <dbReference type="NCBI Taxonomy" id="321318"/>
    <lineage>
        <taxon>Bacteria</taxon>
        <taxon>Bacillati</taxon>
        <taxon>Actinomycetota</taxon>
        <taxon>Actinomycetes</taxon>
        <taxon>Mycobacteriales</taxon>
        <taxon>Dietziaceae</taxon>
        <taxon>Dietzia</taxon>
    </lineage>
</organism>
<evidence type="ECO:0000259" key="3">
    <source>
        <dbReference type="Pfam" id="PF00174"/>
    </source>
</evidence>
<keyword evidence="2" id="KW-1133">Transmembrane helix</keyword>
<dbReference type="RefSeq" id="WP_131885122.1">
    <property type="nucleotide sequence ID" value="NZ_CP143053.1"/>
</dbReference>
<protein>
    <submittedName>
        <fullName evidence="4">Sulfite oxidase</fullName>
    </submittedName>
</protein>
<evidence type="ECO:0000313" key="5">
    <source>
        <dbReference type="Proteomes" id="UP000295805"/>
    </source>
</evidence>
<feature type="region of interest" description="Disordered" evidence="1">
    <location>
        <begin position="154"/>
        <end position="187"/>
    </location>
</feature>
<sequence>MDSTEQRPRAVARAASGLLATGLAVAVGHAMAGFVAPGSSPFLAVADSVVDRAPAAVREVTIDALGTADKPALMLGLAAILLVTGVVAGLVERPRRPAGSAVLVVFGLVGMVAALARPSAGPLWAVPTLLGVVVAVVALRALIGTLFTAEAGSRPSAATSSEAGPPASTPPSAPTPQPGARLGDRPAPDRRRFLVLAGSAVAVIAAAGTTGIALTRRAADAVAERTGLRLPRVLARNAAAPVPPGVVPDAPGVTPFLTDNAEFYRIDTALRVLSLSTTEWRLRVHGMVEREIELDWQTLVDREARDRIVTLTCVSNEVGGDLVGTATWTGFPIADLLAEAGPLPEADMLLSTSVDGWTAGTPLEALTDGRDALLAVGMNGEPLPFEHGYPVRQVVPGLYGYVSATKWVVDWEVTRFDRASAYWTDRGWAEPGPIRTASRIDRPAPLAELPPGPTVVAGTAWAQRRGIDRVEVRVDDGPWQDARLADEYSVDTWRMWSWVWDAEPGLHTLHVRATDSTGEVQSEERRDPVPSGATGWHNRTFRVVAA</sequence>
<evidence type="ECO:0000256" key="2">
    <source>
        <dbReference type="SAM" id="Phobius"/>
    </source>
</evidence>
<dbReference type="GO" id="GO:0020037">
    <property type="term" value="F:heme binding"/>
    <property type="evidence" value="ECO:0007669"/>
    <property type="project" value="TreeGrafter"/>
</dbReference>
<dbReference type="AlphaFoldDB" id="A0A4R3ZXU3"/>
<feature type="compositionally biased region" description="Pro residues" evidence="1">
    <location>
        <begin position="167"/>
        <end position="177"/>
    </location>
</feature>
<dbReference type="InterPro" id="IPR014756">
    <property type="entry name" value="Ig_E-set"/>
</dbReference>
<evidence type="ECO:0000313" key="4">
    <source>
        <dbReference type="EMBL" id="TCW25754.1"/>
    </source>
</evidence>
<dbReference type="GO" id="GO:0008482">
    <property type="term" value="F:sulfite oxidase activity"/>
    <property type="evidence" value="ECO:0007669"/>
    <property type="project" value="TreeGrafter"/>
</dbReference>
<feature type="compositionally biased region" description="Low complexity" evidence="1">
    <location>
        <begin position="155"/>
        <end position="166"/>
    </location>
</feature>
<accession>A0A4R3ZXU3</accession>
<feature type="transmembrane region" description="Helical" evidence="2">
    <location>
        <begin position="122"/>
        <end position="143"/>
    </location>
</feature>
<name>A0A4R3ZXU3_9ACTN</name>
<feature type="transmembrane region" description="Helical" evidence="2">
    <location>
        <begin position="98"/>
        <end position="116"/>
    </location>
</feature>
<keyword evidence="2" id="KW-0812">Transmembrane</keyword>
<gene>
    <name evidence="4" type="ORF">EDD19_103102</name>
</gene>